<dbReference type="GO" id="GO:0016020">
    <property type="term" value="C:membrane"/>
    <property type="evidence" value="ECO:0007669"/>
    <property type="project" value="InterPro"/>
</dbReference>
<proteinExistence type="predicted"/>
<dbReference type="AlphaFoldDB" id="A0A0F0LD62"/>
<name>A0A0F0LD62_9MICO</name>
<evidence type="ECO:0000313" key="4">
    <source>
        <dbReference type="Proteomes" id="UP000033740"/>
    </source>
</evidence>
<organism evidence="3 4">
    <name type="scientific">Microbacterium azadirachtae</name>
    <dbReference type="NCBI Taxonomy" id="582680"/>
    <lineage>
        <taxon>Bacteria</taxon>
        <taxon>Bacillati</taxon>
        <taxon>Actinomycetota</taxon>
        <taxon>Actinomycetes</taxon>
        <taxon>Micrococcales</taxon>
        <taxon>Microbacteriaceae</taxon>
        <taxon>Microbacterium</taxon>
    </lineage>
</organism>
<evidence type="ECO:0000256" key="2">
    <source>
        <dbReference type="ARBA" id="ARBA00022679"/>
    </source>
</evidence>
<sequence length="278" mass="30675">MTGAARVRAALRTHALVPLGRLFGAPRVQLTSPLTGAGNHLYDWLWAYRHDRPGSPARVQHQPSMDPWLAEFPLLDGLTIPLADAPRLVADFRGSHEDMFGQHFTRAEVDGFCRALVASSSSFRERLSRAEDELGPGAVVVNVRRGDYYAHDFLEAAYALDIEGYVGASLHELRERGIRADEVVIVSDDVPWCLQHLPAVVDLPLRPLAHRTSPLDDFAALAAGRTLVLANSTFSFWGAHVATALRPDTVVLAPPYHLIDDGVPDRKRFDPAWQVIDP</sequence>
<reference evidence="3 4" key="1">
    <citation type="submission" date="2015-02" db="EMBL/GenBank/DDBJ databases">
        <title>Draft genome sequences of ten Microbacterium spp. with emphasis on heavy metal contaminated environments.</title>
        <authorList>
            <person name="Corretto E."/>
        </authorList>
    </citation>
    <scope>NUCLEOTIDE SEQUENCE [LARGE SCALE GENOMIC DNA]</scope>
    <source>
        <strain evidence="3 4">ARN176</strain>
    </source>
</reference>
<gene>
    <name evidence="3" type="ORF">RS86_03273</name>
</gene>
<dbReference type="GO" id="GO:0008107">
    <property type="term" value="F:galactoside 2-alpha-L-fucosyltransferase activity"/>
    <property type="evidence" value="ECO:0007669"/>
    <property type="project" value="InterPro"/>
</dbReference>
<dbReference type="Proteomes" id="UP000033740">
    <property type="component" value="Unassembled WGS sequence"/>
</dbReference>
<keyword evidence="4" id="KW-1185">Reference proteome</keyword>
<accession>A0A0F0LD62</accession>
<evidence type="ECO:0000313" key="3">
    <source>
        <dbReference type="EMBL" id="KJL31157.1"/>
    </source>
</evidence>
<keyword evidence="2 3" id="KW-0808">Transferase</keyword>
<dbReference type="InterPro" id="IPR002516">
    <property type="entry name" value="Glyco_trans_11"/>
</dbReference>
<dbReference type="Pfam" id="PF01531">
    <property type="entry name" value="Glyco_transf_11"/>
    <property type="match status" value="1"/>
</dbReference>
<keyword evidence="1" id="KW-0328">Glycosyltransferase</keyword>
<evidence type="ECO:0000256" key="1">
    <source>
        <dbReference type="ARBA" id="ARBA00022676"/>
    </source>
</evidence>
<protein>
    <submittedName>
        <fullName evidence="3">Glycosyl transferase family 11</fullName>
    </submittedName>
</protein>
<comment type="caution">
    <text evidence="3">The sequence shown here is derived from an EMBL/GenBank/DDBJ whole genome shotgun (WGS) entry which is preliminary data.</text>
</comment>
<dbReference type="RefSeq" id="WP_045273344.1">
    <property type="nucleotide sequence ID" value="NZ_JYIX01000039.1"/>
</dbReference>
<dbReference type="EMBL" id="JYIX01000039">
    <property type="protein sequence ID" value="KJL31157.1"/>
    <property type="molecule type" value="Genomic_DNA"/>
</dbReference>
<dbReference type="PATRIC" id="fig|582680.6.peg.3355"/>
<dbReference type="GO" id="GO:0005975">
    <property type="term" value="P:carbohydrate metabolic process"/>
    <property type="evidence" value="ECO:0007669"/>
    <property type="project" value="InterPro"/>
</dbReference>
<dbReference type="STRING" id="582680.RS86_03273"/>